<dbReference type="EMBL" id="KL968325">
    <property type="protein sequence ID" value="KFK24488.1"/>
    <property type="molecule type" value="Genomic_DNA"/>
</dbReference>
<evidence type="ECO:0000313" key="2">
    <source>
        <dbReference type="EMBL" id="KFK24488.1"/>
    </source>
</evidence>
<feature type="region of interest" description="Disordered" evidence="1">
    <location>
        <begin position="20"/>
        <end position="40"/>
    </location>
</feature>
<feature type="region of interest" description="Disordered" evidence="1">
    <location>
        <begin position="61"/>
        <end position="81"/>
    </location>
</feature>
<keyword evidence="3" id="KW-1185">Reference proteome</keyword>
<dbReference type="AlphaFoldDB" id="A0A087G3N6"/>
<evidence type="ECO:0000313" key="3">
    <source>
        <dbReference type="Proteomes" id="UP000029120"/>
    </source>
</evidence>
<gene>
    <name evidence="2" type="ORF">AALP_AAs52075U000100</name>
</gene>
<organism evidence="2 3">
    <name type="scientific">Arabis alpina</name>
    <name type="common">Alpine rock-cress</name>
    <dbReference type="NCBI Taxonomy" id="50452"/>
    <lineage>
        <taxon>Eukaryota</taxon>
        <taxon>Viridiplantae</taxon>
        <taxon>Streptophyta</taxon>
        <taxon>Embryophyta</taxon>
        <taxon>Tracheophyta</taxon>
        <taxon>Spermatophyta</taxon>
        <taxon>Magnoliopsida</taxon>
        <taxon>eudicotyledons</taxon>
        <taxon>Gunneridae</taxon>
        <taxon>Pentapetalae</taxon>
        <taxon>rosids</taxon>
        <taxon>malvids</taxon>
        <taxon>Brassicales</taxon>
        <taxon>Brassicaceae</taxon>
        <taxon>Arabideae</taxon>
        <taxon>Arabis</taxon>
    </lineage>
</organism>
<name>A0A087G3N6_ARAAL</name>
<dbReference type="Gramene" id="KFK24488">
    <property type="protein sequence ID" value="KFK24488"/>
    <property type="gene ID" value="AALP_AAs52075U000100"/>
</dbReference>
<sequence>MVKLNLDVVDCNEELELPKAAPAAGREGRRPEKASIAHGRGKRMMGVSCLIAVEPRRLDSVQGGPDFLSSPRDDASPSDPDARFAMSAISMLAGYNFLCDAWSNQKNRKLNTQNGELVAESNRSKEARCKAEQEVAKFMDLLNHSQQMNGDLIAEHDVLNSKVAALILALAKAEEVKKNEVSRIQGEVAELKSSSKDAVARGVEEAKRRAKDKLRRSLEIMEERSRAQTEVDRLALLASQVVGAIRRMDKVAKEGVPVDVAKKEKLEARLAAYTSEVVVLLPLPVDSSDDEGVEPRRSVALDISSIAPFFSEPDANLEERELEVASLIVCGR</sequence>
<protein>
    <submittedName>
        <fullName evidence="2">Uncharacterized protein</fullName>
    </submittedName>
</protein>
<proteinExistence type="predicted"/>
<feature type="compositionally biased region" description="Basic and acidic residues" evidence="1">
    <location>
        <begin position="26"/>
        <end position="35"/>
    </location>
</feature>
<dbReference type="Proteomes" id="UP000029120">
    <property type="component" value="Unassembled WGS sequence"/>
</dbReference>
<reference evidence="3" key="1">
    <citation type="journal article" date="2015" name="Nat. Plants">
        <title>Genome expansion of Arabis alpina linked with retrotransposition and reduced symmetric DNA methylation.</title>
        <authorList>
            <person name="Willing E.M."/>
            <person name="Rawat V."/>
            <person name="Mandakova T."/>
            <person name="Maumus F."/>
            <person name="James G.V."/>
            <person name="Nordstroem K.J."/>
            <person name="Becker C."/>
            <person name="Warthmann N."/>
            <person name="Chica C."/>
            <person name="Szarzynska B."/>
            <person name="Zytnicki M."/>
            <person name="Albani M.C."/>
            <person name="Kiefer C."/>
            <person name="Bergonzi S."/>
            <person name="Castaings L."/>
            <person name="Mateos J.L."/>
            <person name="Berns M.C."/>
            <person name="Bujdoso N."/>
            <person name="Piofczyk T."/>
            <person name="de Lorenzo L."/>
            <person name="Barrero-Sicilia C."/>
            <person name="Mateos I."/>
            <person name="Piednoel M."/>
            <person name="Hagmann J."/>
            <person name="Chen-Min-Tao R."/>
            <person name="Iglesias-Fernandez R."/>
            <person name="Schuster S.C."/>
            <person name="Alonso-Blanco C."/>
            <person name="Roudier F."/>
            <person name="Carbonero P."/>
            <person name="Paz-Ares J."/>
            <person name="Davis S.J."/>
            <person name="Pecinka A."/>
            <person name="Quesneville H."/>
            <person name="Colot V."/>
            <person name="Lysak M.A."/>
            <person name="Weigel D."/>
            <person name="Coupland G."/>
            <person name="Schneeberger K."/>
        </authorList>
    </citation>
    <scope>NUCLEOTIDE SEQUENCE [LARGE SCALE GENOMIC DNA]</scope>
    <source>
        <strain evidence="3">cv. Pajares</strain>
    </source>
</reference>
<evidence type="ECO:0000256" key="1">
    <source>
        <dbReference type="SAM" id="MobiDB-lite"/>
    </source>
</evidence>
<accession>A0A087G3N6</accession>